<evidence type="ECO:0000313" key="3">
    <source>
        <dbReference type="Proteomes" id="UP000030748"/>
    </source>
</evidence>
<dbReference type="PANTHER" id="PTHR34373">
    <property type="entry name" value="SHUGOSHIN 2"/>
    <property type="match status" value="1"/>
</dbReference>
<feature type="region of interest" description="Disordered" evidence="1">
    <location>
        <begin position="61"/>
        <end position="101"/>
    </location>
</feature>
<evidence type="ECO:0000313" key="2">
    <source>
        <dbReference type="EMBL" id="EYU39649.1"/>
    </source>
</evidence>
<feature type="compositionally biased region" description="Basic and acidic residues" evidence="1">
    <location>
        <begin position="80"/>
        <end position="92"/>
    </location>
</feature>
<keyword evidence="3" id="KW-1185">Reference proteome</keyword>
<evidence type="ECO:0000256" key="1">
    <source>
        <dbReference type="SAM" id="MobiDB-lite"/>
    </source>
</evidence>
<reference evidence="2 3" key="1">
    <citation type="journal article" date="2013" name="Proc. Natl. Acad. Sci. U.S.A.">
        <title>Fine-scale variation in meiotic recombination in Mimulus inferred from population shotgun sequencing.</title>
        <authorList>
            <person name="Hellsten U."/>
            <person name="Wright K.M."/>
            <person name="Jenkins J."/>
            <person name="Shu S."/>
            <person name="Yuan Y."/>
            <person name="Wessler S.R."/>
            <person name="Schmutz J."/>
            <person name="Willis J.H."/>
            <person name="Rokhsar D.S."/>
        </authorList>
    </citation>
    <scope>NUCLEOTIDE SEQUENCE [LARGE SCALE GENOMIC DNA]</scope>
    <source>
        <strain evidence="3">cv. DUN x IM62</strain>
    </source>
</reference>
<dbReference type="EMBL" id="KI630443">
    <property type="protein sequence ID" value="EYU39649.1"/>
    <property type="molecule type" value="Genomic_DNA"/>
</dbReference>
<protein>
    <submittedName>
        <fullName evidence="2">Uncharacterized protein</fullName>
    </submittedName>
</protein>
<dbReference type="GO" id="GO:0034090">
    <property type="term" value="P:maintenance of meiotic sister chromatid cohesion"/>
    <property type="evidence" value="ECO:0007669"/>
    <property type="project" value="InterPro"/>
</dbReference>
<dbReference type="GO" id="GO:0045144">
    <property type="term" value="P:meiotic sister chromatid segregation"/>
    <property type="evidence" value="ECO:0007669"/>
    <property type="project" value="InterPro"/>
</dbReference>
<dbReference type="InterPro" id="IPR044693">
    <property type="entry name" value="SGO_plant"/>
</dbReference>
<proteinExistence type="predicted"/>
<gene>
    <name evidence="2" type="ORF">MIMGU_mgv11b021658mg</name>
</gene>
<name>A0A022RI36_ERYGU</name>
<accession>A0A022RI36</accession>
<sequence length="101" mass="11124">MQEQNQQLASSNSQMLADLNSGKDRLKVLQHELGCTSGLLKARKFQLEVIIASARSKILSENAITKPSKNADAQFPLEGESSKEVQDDEKPHNTKMASQVD</sequence>
<dbReference type="AlphaFoldDB" id="A0A022RI36"/>
<dbReference type="Proteomes" id="UP000030748">
    <property type="component" value="Unassembled WGS sequence"/>
</dbReference>
<dbReference type="PANTHER" id="PTHR34373:SF9">
    <property type="entry name" value="SHUGOSHIN 2"/>
    <property type="match status" value="1"/>
</dbReference>
<organism evidence="2 3">
    <name type="scientific">Erythranthe guttata</name>
    <name type="common">Yellow monkey flower</name>
    <name type="synonym">Mimulus guttatus</name>
    <dbReference type="NCBI Taxonomy" id="4155"/>
    <lineage>
        <taxon>Eukaryota</taxon>
        <taxon>Viridiplantae</taxon>
        <taxon>Streptophyta</taxon>
        <taxon>Embryophyta</taxon>
        <taxon>Tracheophyta</taxon>
        <taxon>Spermatophyta</taxon>
        <taxon>Magnoliopsida</taxon>
        <taxon>eudicotyledons</taxon>
        <taxon>Gunneridae</taxon>
        <taxon>Pentapetalae</taxon>
        <taxon>asterids</taxon>
        <taxon>lamiids</taxon>
        <taxon>Lamiales</taxon>
        <taxon>Phrymaceae</taxon>
        <taxon>Erythranthe</taxon>
    </lineage>
</organism>
<feature type="non-terminal residue" evidence="2">
    <location>
        <position position="101"/>
    </location>
</feature>
<dbReference type="STRING" id="4155.A0A022RI36"/>
<dbReference type="GO" id="GO:0000775">
    <property type="term" value="C:chromosome, centromeric region"/>
    <property type="evidence" value="ECO:0007669"/>
    <property type="project" value="InterPro"/>
</dbReference>